<dbReference type="Gene3D" id="3.40.50.1820">
    <property type="entry name" value="alpha/beta hydrolase"/>
    <property type="match status" value="1"/>
</dbReference>
<dbReference type="PANTHER" id="PTHR11487:SF0">
    <property type="entry name" value="S-ACYL FATTY ACID SYNTHASE THIOESTERASE, MEDIUM CHAIN"/>
    <property type="match status" value="1"/>
</dbReference>
<dbReference type="SUPFAM" id="SSF53474">
    <property type="entry name" value="alpha/beta-Hydrolases"/>
    <property type="match status" value="1"/>
</dbReference>
<dbReference type="Pfam" id="PF00975">
    <property type="entry name" value="Thioesterase"/>
    <property type="match status" value="1"/>
</dbReference>
<dbReference type="InterPro" id="IPR020802">
    <property type="entry name" value="TesA-like"/>
</dbReference>
<dbReference type="GO" id="GO:0016787">
    <property type="term" value="F:hydrolase activity"/>
    <property type="evidence" value="ECO:0007669"/>
    <property type="project" value="UniProtKB-KW"/>
</dbReference>
<keyword evidence="2" id="KW-0378">Hydrolase</keyword>
<dbReference type="PANTHER" id="PTHR11487">
    <property type="entry name" value="THIOESTERASE"/>
    <property type="match status" value="1"/>
</dbReference>
<dbReference type="SMART" id="SM00824">
    <property type="entry name" value="PKS_TE"/>
    <property type="match status" value="1"/>
</dbReference>
<dbReference type="EMBL" id="JACCBA010000001">
    <property type="protein sequence ID" value="NYD51174.1"/>
    <property type="molecule type" value="Genomic_DNA"/>
</dbReference>
<dbReference type="Proteomes" id="UP000529783">
    <property type="component" value="Unassembled WGS sequence"/>
</dbReference>
<feature type="domain" description="Thioesterase TesA-like" evidence="3">
    <location>
        <begin position="26"/>
        <end position="242"/>
    </location>
</feature>
<dbReference type="AlphaFoldDB" id="A0A7Y9JL69"/>
<dbReference type="RefSeq" id="WP_179847606.1">
    <property type="nucleotide sequence ID" value="NZ_BAAASW010000033.1"/>
</dbReference>
<keyword evidence="5" id="KW-1185">Reference proteome</keyword>
<proteinExistence type="inferred from homology"/>
<evidence type="ECO:0000313" key="5">
    <source>
        <dbReference type="Proteomes" id="UP000529783"/>
    </source>
</evidence>
<comment type="caution">
    <text evidence="4">The sequence shown here is derived from an EMBL/GenBank/DDBJ whole genome shotgun (WGS) entry which is preliminary data.</text>
</comment>
<evidence type="ECO:0000256" key="1">
    <source>
        <dbReference type="ARBA" id="ARBA00007169"/>
    </source>
</evidence>
<reference evidence="4 5" key="1">
    <citation type="submission" date="2020-07" db="EMBL/GenBank/DDBJ databases">
        <title>Sequencing the genomes of 1000 actinobacteria strains.</title>
        <authorList>
            <person name="Klenk H.-P."/>
        </authorList>
    </citation>
    <scope>NUCLEOTIDE SEQUENCE [LARGE SCALE GENOMIC DNA]</scope>
    <source>
        <strain evidence="4 5">DSM 40398</strain>
    </source>
</reference>
<sequence>MPGALGGEAGWFRRFHPADEGAPRLLCFPYAGASASAYHGLSETLSPAADVTVVQYPGRQDRRREPVAVDLAELAGRLAAEVAGLPPAAFFGHSMGAIVAFEVARRLAAPPPVLFVSGRRSPARSRQERTHPMGDRELLDDMARLGGTDARLLDSPAFVRMIMPVVRGDYQAIDTYRYEPGPPLACPIVVLAGDADPMTPVEDALAWREHGSGGGAEFVLPGGHFFLDDHRERIAEIVLDRLAVDRTAI</sequence>
<dbReference type="InterPro" id="IPR029058">
    <property type="entry name" value="AB_hydrolase_fold"/>
</dbReference>
<comment type="similarity">
    <text evidence="1">Belongs to the thioesterase family.</text>
</comment>
<accession>A0A7Y9JL69</accession>
<evidence type="ECO:0000256" key="2">
    <source>
        <dbReference type="ARBA" id="ARBA00022801"/>
    </source>
</evidence>
<gene>
    <name evidence="4" type="ORF">BJY14_007157</name>
</gene>
<dbReference type="InterPro" id="IPR001031">
    <property type="entry name" value="Thioesterase"/>
</dbReference>
<protein>
    <submittedName>
        <fullName evidence="4">Surfactin synthase thioesterase subunit</fullName>
    </submittedName>
</protein>
<name>A0A7Y9JL69_9ACTN</name>
<evidence type="ECO:0000313" key="4">
    <source>
        <dbReference type="EMBL" id="NYD51174.1"/>
    </source>
</evidence>
<organism evidence="4 5">
    <name type="scientific">Actinomadura luteofluorescens</name>
    <dbReference type="NCBI Taxonomy" id="46163"/>
    <lineage>
        <taxon>Bacteria</taxon>
        <taxon>Bacillati</taxon>
        <taxon>Actinomycetota</taxon>
        <taxon>Actinomycetes</taxon>
        <taxon>Streptosporangiales</taxon>
        <taxon>Thermomonosporaceae</taxon>
        <taxon>Actinomadura</taxon>
    </lineage>
</organism>
<evidence type="ECO:0000259" key="3">
    <source>
        <dbReference type="SMART" id="SM00824"/>
    </source>
</evidence>
<dbReference type="InterPro" id="IPR012223">
    <property type="entry name" value="TEII"/>
</dbReference>
<dbReference type="GO" id="GO:0008610">
    <property type="term" value="P:lipid biosynthetic process"/>
    <property type="evidence" value="ECO:0007669"/>
    <property type="project" value="TreeGrafter"/>
</dbReference>